<evidence type="ECO:0000313" key="3">
    <source>
        <dbReference type="EMBL" id="NVD28635.1"/>
    </source>
</evidence>
<protein>
    <submittedName>
        <fullName evidence="3">Uncharacterized protein</fullName>
    </submittedName>
</protein>
<proteinExistence type="predicted"/>
<feature type="coiled-coil region" evidence="1">
    <location>
        <begin position="23"/>
        <end position="50"/>
    </location>
</feature>
<gene>
    <name evidence="3" type="ORF">HUO14_12110</name>
</gene>
<name>A0ABX2N4J1_9SPHN</name>
<evidence type="ECO:0000256" key="2">
    <source>
        <dbReference type="SAM" id="MobiDB-lite"/>
    </source>
</evidence>
<keyword evidence="1" id="KW-0175">Coiled coil</keyword>
<evidence type="ECO:0000313" key="4">
    <source>
        <dbReference type="Proteomes" id="UP000652427"/>
    </source>
</evidence>
<organism evidence="3 4">
    <name type="scientific">Parasphingorhabdus flavimaris</name>
    <dbReference type="NCBI Taxonomy" id="266812"/>
    <lineage>
        <taxon>Bacteria</taxon>
        <taxon>Pseudomonadati</taxon>
        <taxon>Pseudomonadota</taxon>
        <taxon>Alphaproteobacteria</taxon>
        <taxon>Sphingomonadales</taxon>
        <taxon>Sphingomonadaceae</taxon>
        <taxon>Parasphingorhabdus</taxon>
    </lineage>
</organism>
<dbReference type="EMBL" id="JABWMH010000003">
    <property type="protein sequence ID" value="NVD28635.1"/>
    <property type="molecule type" value="Genomic_DNA"/>
</dbReference>
<comment type="caution">
    <text evidence="3">The sequence shown here is derived from an EMBL/GenBank/DDBJ whole genome shotgun (WGS) entry which is preliminary data.</text>
</comment>
<dbReference type="Proteomes" id="UP000652427">
    <property type="component" value="Unassembled WGS sequence"/>
</dbReference>
<reference evidence="3 4" key="1">
    <citation type="submission" date="2020-06" db="EMBL/GenBank/DDBJ databases">
        <authorList>
            <person name="Kim S.-J."/>
            <person name="Park S.-J."/>
        </authorList>
    </citation>
    <scope>NUCLEOTIDE SEQUENCE [LARGE SCALE GENOMIC DNA]</scope>
    <source>
        <strain evidence="3 4">SW-151</strain>
    </source>
</reference>
<dbReference type="PROSITE" id="PS51257">
    <property type="entry name" value="PROKAR_LIPOPROTEIN"/>
    <property type="match status" value="1"/>
</dbReference>
<feature type="region of interest" description="Disordered" evidence="2">
    <location>
        <begin position="53"/>
        <end position="76"/>
    </location>
</feature>
<accession>A0ABX2N4J1</accession>
<evidence type="ECO:0000256" key="1">
    <source>
        <dbReference type="SAM" id="Coils"/>
    </source>
</evidence>
<dbReference type="RefSeq" id="WP_176280054.1">
    <property type="nucleotide sequence ID" value="NZ_JABWMH010000003.1"/>
</dbReference>
<keyword evidence="4" id="KW-1185">Reference proteome</keyword>
<sequence>MGRQIILLAISILSLSACEKDFDEKYQDNLDQLNEEAQRIEAGVNEHLAEGRKADKAIESAGQPVEAIQEENGATQ</sequence>